<evidence type="ECO:0000256" key="3">
    <source>
        <dbReference type="ARBA" id="ARBA00022729"/>
    </source>
</evidence>
<dbReference type="Proteomes" id="UP001601992">
    <property type="component" value="Unassembled WGS sequence"/>
</dbReference>
<accession>A0ABW6SHJ1</accession>
<keyword evidence="2" id="KW-0813">Transport</keyword>
<dbReference type="PROSITE" id="PS51257">
    <property type="entry name" value="PROKAR_LIPOPROTEIN"/>
    <property type="match status" value="1"/>
</dbReference>
<comment type="similarity">
    <text evidence="1">Belongs to the bacterial solute-binding protein 3 family.</text>
</comment>
<feature type="region of interest" description="Disordered" evidence="4">
    <location>
        <begin position="30"/>
        <end position="50"/>
    </location>
</feature>
<evidence type="ECO:0000256" key="1">
    <source>
        <dbReference type="ARBA" id="ARBA00010333"/>
    </source>
</evidence>
<evidence type="ECO:0000259" key="6">
    <source>
        <dbReference type="SMART" id="SM00062"/>
    </source>
</evidence>
<dbReference type="InterPro" id="IPR051455">
    <property type="entry name" value="Bact_solute-bind_prot3"/>
</dbReference>
<keyword evidence="8" id="KW-1185">Reference proteome</keyword>
<dbReference type="SMART" id="SM00062">
    <property type="entry name" value="PBPb"/>
    <property type="match status" value="1"/>
</dbReference>
<keyword evidence="3 5" id="KW-0732">Signal</keyword>
<feature type="domain" description="Solute-binding protein family 3/N-terminal" evidence="6">
    <location>
        <begin position="95"/>
        <end position="318"/>
    </location>
</feature>
<evidence type="ECO:0000256" key="4">
    <source>
        <dbReference type="SAM" id="MobiDB-lite"/>
    </source>
</evidence>
<dbReference type="Pfam" id="PF00497">
    <property type="entry name" value="SBP_bac_3"/>
    <property type="match status" value="1"/>
</dbReference>
<comment type="caution">
    <text evidence="7">The sequence shown here is derived from an EMBL/GenBank/DDBJ whole genome shotgun (WGS) entry which is preliminary data.</text>
</comment>
<gene>
    <name evidence="7" type="ORF">ACFYXQ_43820</name>
</gene>
<feature type="signal peptide" evidence="5">
    <location>
        <begin position="1"/>
        <end position="32"/>
    </location>
</feature>
<evidence type="ECO:0000256" key="2">
    <source>
        <dbReference type="ARBA" id="ARBA00022448"/>
    </source>
</evidence>
<evidence type="ECO:0000313" key="7">
    <source>
        <dbReference type="EMBL" id="MFF3574699.1"/>
    </source>
</evidence>
<dbReference type="Gene3D" id="3.40.190.10">
    <property type="entry name" value="Periplasmic binding protein-like II"/>
    <property type="match status" value="2"/>
</dbReference>
<dbReference type="SUPFAM" id="SSF53850">
    <property type="entry name" value="Periplasmic binding protein-like II"/>
    <property type="match status" value="1"/>
</dbReference>
<dbReference type="InterPro" id="IPR001638">
    <property type="entry name" value="Solute-binding_3/MltF_N"/>
</dbReference>
<proteinExistence type="inferred from homology"/>
<dbReference type="PANTHER" id="PTHR30085:SF6">
    <property type="entry name" value="ABC TRANSPORTER GLUTAMINE-BINDING PROTEIN GLNH"/>
    <property type="match status" value="1"/>
</dbReference>
<reference evidence="7 8" key="1">
    <citation type="submission" date="2024-10" db="EMBL/GenBank/DDBJ databases">
        <title>The Natural Products Discovery Center: Release of the First 8490 Sequenced Strains for Exploring Actinobacteria Biosynthetic Diversity.</title>
        <authorList>
            <person name="Kalkreuter E."/>
            <person name="Kautsar S.A."/>
            <person name="Yang D."/>
            <person name="Bader C.D."/>
            <person name="Teijaro C.N."/>
            <person name="Fluegel L."/>
            <person name="Davis C.M."/>
            <person name="Simpson J.R."/>
            <person name="Lauterbach L."/>
            <person name="Steele A.D."/>
            <person name="Gui C."/>
            <person name="Meng S."/>
            <person name="Li G."/>
            <person name="Viehrig K."/>
            <person name="Ye F."/>
            <person name="Su P."/>
            <person name="Kiefer A.F."/>
            <person name="Nichols A."/>
            <person name="Cepeda A.J."/>
            <person name="Yan W."/>
            <person name="Fan B."/>
            <person name="Jiang Y."/>
            <person name="Adhikari A."/>
            <person name="Zheng C.-J."/>
            <person name="Schuster L."/>
            <person name="Cowan T.M."/>
            <person name="Smanski M.J."/>
            <person name="Chevrette M.G."/>
            <person name="De Carvalho L.P.S."/>
            <person name="Shen B."/>
        </authorList>
    </citation>
    <scope>NUCLEOTIDE SEQUENCE [LARGE SCALE GENOMIC DNA]</scope>
    <source>
        <strain evidence="7 8">NPDC002593</strain>
    </source>
</reference>
<dbReference type="EMBL" id="JBIAQY010000029">
    <property type="protein sequence ID" value="MFF3574699.1"/>
    <property type="molecule type" value="Genomic_DNA"/>
</dbReference>
<organism evidence="7 8">
    <name type="scientific">Nocardia jiangxiensis</name>
    <dbReference type="NCBI Taxonomy" id="282685"/>
    <lineage>
        <taxon>Bacteria</taxon>
        <taxon>Bacillati</taxon>
        <taxon>Actinomycetota</taxon>
        <taxon>Actinomycetes</taxon>
        <taxon>Mycobacteriales</taxon>
        <taxon>Nocardiaceae</taxon>
        <taxon>Nocardia</taxon>
    </lineage>
</organism>
<evidence type="ECO:0000313" key="8">
    <source>
        <dbReference type="Proteomes" id="UP001601992"/>
    </source>
</evidence>
<evidence type="ECO:0000256" key="5">
    <source>
        <dbReference type="SAM" id="SignalP"/>
    </source>
</evidence>
<protein>
    <submittedName>
        <fullName evidence="7">Glutamate ABC transporter substrate-binding protein</fullName>
    </submittedName>
</protein>
<dbReference type="RefSeq" id="WP_051193791.1">
    <property type="nucleotide sequence ID" value="NZ_JBIAQY010000029.1"/>
</dbReference>
<name>A0ABW6SHJ1_9NOCA</name>
<sequence>MLGRAGRRANGRRALAGLLAATALLATGCAQGTTSPRSDAGSYTEPPLPANAAVARTNTPIPPAAGAGCGDLTASLSPNGTSHGPDLDAVRARGRLIVGLDPGSNLFSFRDPVSGTLEGFDVDIAGEIARDLFGDPQRVEYRILGSADRERALEDHTVDVVVKTMTITCARKQQVAFSAPYFMAHQRILAIKNSGIRSLADLAGKRVCIVTGTTSLDQIRRGQPAASILTVPTWADCLVVLQQRQVDAVSTDNTILAGLSVQDPYYAEMVGADISDEPYGVGIPKGEDDMVRFVNGTLDRIRTDGTWNRLYQRWLQAALGPSSGPPQPDYQG</sequence>
<feature type="chain" id="PRO_5045537631" evidence="5">
    <location>
        <begin position="33"/>
        <end position="332"/>
    </location>
</feature>
<dbReference type="CDD" id="cd13690">
    <property type="entry name" value="PBP2_GluB"/>
    <property type="match status" value="1"/>
</dbReference>
<dbReference type="PANTHER" id="PTHR30085">
    <property type="entry name" value="AMINO ACID ABC TRANSPORTER PERMEASE"/>
    <property type="match status" value="1"/>
</dbReference>